<feature type="region of interest" description="Disordered" evidence="1">
    <location>
        <begin position="49"/>
        <end position="80"/>
    </location>
</feature>
<protein>
    <submittedName>
        <fullName evidence="3">Unnamed protein product</fullName>
    </submittedName>
</protein>
<evidence type="ECO:0000259" key="2">
    <source>
        <dbReference type="Pfam" id="PF20209"/>
    </source>
</evidence>
<feature type="region of interest" description="Disordered" evidence="1">
    <location>
        <begin position="1"/>
        <end position="21"/>
    </location>
</feature>
<sequence length="469" mass="52245">MGDKKRWRGEPLSACSSDDDSDLLKHLDEARQRELERWNHDRWRARGLCPESGSSLTSAHAEQDGLEDAMEWSDPPRDDVTPPEVFLPLWKEALASMSREAQAREIIQQLQVAHESLWQLKRANTDDISNAKGASASGAMRTSAGSSGGAKRVSSGNSCGSEAVSDGDAVATNAAHGDASTHSTSSDASSDDQTKELHRARQLRYYTQCQAQKEDGTFDNELRAEERAAGMEHVELNRTKKLRRARQRRYYTKSQAQKEPGTFDNELSAEGRAACMERLQKDLGAEVLDECVCAACDLQVRRCESRRVEDTHLTFLKKMKKCLETDTTKLPTDLVQQYRCPACITKLAGTMVSPRGITQYTDENDYSRAWLSVCNEGDHAIQLGLLPKFAIANGFFVGRLQPMLREQTVPERMMTQLTNVSAMARVMRGGRHKCIRSHCIAFDCKPAPFASLLPRSLEEVAAYRVVLVG</sequence>
<dbReference type="AlphaFoldDB" id="A0A9W6TFY4"/>
<keyword evidence="4" id="KW-1185">Reference proteome</keyword>
<evidence type="ECO:0000313" key="3">
    <source>
        <dbReference type="EMBL" id="GMF12525.1"/>
    </source>
</evidence>
<organism evidence="3 4">
    <name type="scientific">Phytophthora lilii</name>
    <dbReference type="NCBI Taxonomy" id="2077276"/>
    <lineage>
        <taxon>Eukaryota</taxon>
        <taxon>Sar</taxon>
        <taxon>Stramenopiles</taxon>
        <taxon>Oomycota</taxon>
        <taxon>Peronosporomycetes</taxon>
        <taxon>Peronosporales</taxon>
        <taxon>Peronosporaceae</taxon>
        <taxon>Phytophthora</taxon>
    </lineage>
</organism>
<feature type="domain" description="DUF6570" evidence="2">
    <location>
        <begin position="386"/>
        <end position="468"/>
    </location>
</feature>
<feature type="region of interest" description="Disordered" evidence="1">
    <location>
        <begin position="129"/>
        <end position="196"/>
    </location>
</feature>
<accession>A0A9W6TFY4</accession>
<dbReference type="EMBL" id="BSXW01000123">
    <property type="protein sequence ID" value="GMF12525.1"/>
    <property type="molecule type" value="Genomic_DNA"/>
</dbReference>
<evidence type="ECO:0000256" key="1">
    <source>
        <dbReference type="SAM" id="MobiDB-lite"/>
    </source>
</evidence>
<feature type="region of interest" description="Disordered" evidence="1">
    <location>
        <begin position="245"/>
        <end position="264"/>
    </location>
</feature>
<gene>
    <name evidence="3" type="ORF">Plil01_000312600</name>
</gene>
<proteinExistence type="predicted"/>
<reference evidence="3" key="1">
    <citation type="submission" date="2023-04" db="EMBL/GenBank/DDBJ databases">
        <title>Phytophthora lilii NBRC 32176.</title>
        <authorList>
            <person name="Ichikawa N."/>
            <person name="Sato H."/>
            <person name="Tonouchi N."/>
        </authorList>
    </citation>
    <scope>NUCLEOTIDE SEQUENCE</scope>
    <source>
        <strain evidence="3">NBRC 32176</strain>
    </source>
</reference>
<dbReference type="Pfam" id="PF20209">
    <property type="entry name" value="DUF6570"/>
    <property type="match status" value="1"/>
</dbReference>
<dbReference type="InterPro" id="IPR046700">
    <property type="entry name" value="DUF6570"/>
</dbReference>
<comment type="caution">
    <text evidence="3">The sequence shown here is derived from an EMBL/GenBank/DDBJ whole genome shotgun (WGS) entry which is preliminary data.</text>
</comment>
<feature type="compositionally biased region" description="Low complexity" evidence="1">
    <location>
        <begin position="174"/>
        <end position="188"/>
    </location>
</feature>
<dbReference type="Proteomes" id="UP001165083">
    <property type="component" value="Unassembled WGS sequence"/>
</dbReference>
<name>A0A9W6TFY4_9STRA</name>
<dbReference type="OrthoDB" id="129443at2759"/>
<evidence type="ECO:0000313" key="4">
    <source>
        <dbReference type="Proteomes" id="UP001165083"/>
    </source>
</evidence>